<dbReference type="SMART" id="SM00471">
    <property type="entry name" value="HDc"/>
    <property type="match status" value="1"/>
</dbReference>
<dbReference type="GeneID" id="8778332"/>
<evidence type="ECO:0000256" key="5">
    <source>
        <dbReference type="ARBA" id="ARBA00012964"/>
    </source>
</evidence>
<sequence length="171" mass="19919">MSSVVRFLFELASLKNVPRSGWLKLGIVEPESVAEHSFLTAAIAFILAYMETKSLDEASKACVAALFHDAHETRTLDLHKLARKYVKVDEEKARKDMFNFESGEEVIKLVKEYEDFVKDADKLELLIQAKIYSKNYDSMFYVRDLKFKTKSAKILAEEIREADERWWREVE</sequence>
<dbReference type="CDD" id="cd00077">
    <property type="entry name" value="HDc"/>
    <property type="match status" value="1"/>
</dbReference>
<dbReference type="PANTHER" id="PTHR11845">
    <property type="entry name" value="5'-DEOXYNUCLEOTIDASE HDDC2"/>
    <property type="match status" value="1"/>
</dbReference>
<keyword evidence="6" id="KW-0479">Metal-binding</keyword>
<dbReference type="GO" id="GO:0002953">
    <property type="term" value="F:5'-deoxynucleotidase activity"/>
    <property type="evidence" value="ECO:0007669"/>
    <property type="project" value="UniProtKB-EC"/>
</dbReference>
<organism evidence="9 10">
    <name type="scientific">Ferroglobus placidus (strain DSM 10642 / AEDII12DO)</name>
    <dbReference type="NCBI Taxonomy" id="589924"/>
    <lineage>
        <taxon>Archaea</taxon>
        <taxon>Methanobacteriati</taxon>
        <taxon>Methanobacteriota</taxon>
        <taxon>Archaeoglobi</taxon>
        <taxon>Archaeoglobales</taxon>
        <taxon>Archaeoglobaceae</taxon>
        <taxon>Ferroglobus</taxon>
    </lineage>
</organism>
<dbReference type="KEGG" id="fpl:Ferp_0826"/>
<comment type="cofactor">
    <cofactor evidence="2">
        <name>Mn(2+)</name>
        <dbReference type="ChEBI" id="CHEBI:29035"/>
    </cofactor>
</comment>
<dbReference type="HOGENOM" id="CLU_039453_4_0_2"/>
<evidence type="ECO:0000313" key="10">
    <source>
        <dbReference type="Proteomes" id="UP000002613"/>
    </source>
</evidence>
<keyword evidence="7 9" id="KW-0378">Hydrolase</keyword>
<dbReference type="GO" id="GO:0005737">
    <property type="term" value="C:cytoplasm"/>
    <property type="evidence" value="ECO:0007669"/>
    <property type="project" value="TreeGrafter"/>
</dbReference>
<comment type="cofactor">
    <cofactor evidence="3">
        <name>Co(2+)</name>
        <dbReference type="ChEBI" id="CHEBI:48828"/>
    </cofactor>
</comment>
<evidence type="ECO:0000256" key="2">
    <source>
        <dbReference type="ARBA" id="ARBA00001936"/>
    </source>
</evidence>
<dbReference type="Gene3D" id="1.10.3210.10">
    <property type="entry name" value="Hypothetical protein af1432"/>
    <property type="match status" value="1"/>
</dbReference>
<dbReference type="OrthoDB" id="46088at2157"/>
<dbReference type="EC" id="3.1.3.89" evidence="5"/>
<evidence type="ECO:0000256" key="3">
    <source>
        <dbReference type="ARBA" id="ARBA00001941"/>
    </source>
</evidence>
<reference evidence="9 10" key="2">
    <citation type="journal article" date="2011" name="Stand. Genomic Sci.">
        <title>Complete genome sequence of Ferroglobus placidus AEDII12DO.</title>
        <authorList>
            <person name="Anderson I."/>
            <person name="Risso C."/>
            <person name="Holmes D."/>
            <person name="Lucas S."/>
            <person name="Copeland A."/>
            <person name="Lapidus A."/>
            <person name="Cheng J.F."/>
            <person name="Bruce D."/>
            <person name="Goodwin L."/>
            <person name="Pitluck S."/>
            <person name="Saunders E."/>
            <person name="Brettin T."/>
            <person name="Detter J.C."/>
            <person name="Han C."/>
            <person name="Tapia R."/>
            <person name="Larimer F."/>
            <person name="Land M."/>
            <person name="Hauser L."/>
            <person name="Woyke T."/>
            <person name="Lovley D."/>
            <person name="Kyrpides N."/>
            <person name="Ivanova N."/>
        </authorList>
    </citation>
    <scope>NUCLEOTIDE SEQUENCE [LARGE SCALE GENOMIC DNA]</scope>
    <source>
        <strain evidence="10">DSM 10642 / AEDII12DO</strain>
    </source>
</reference>
<evidence type="ECO:0000256" key="6">
    <source>
        <dbReference type="ARBA" id="ARBA00022723"/>
    </source>
</evidence>
<dbReference type="GO" id="GO:0046872">
    <property type="term" value="F:metal ion binding"/>
    <property type="evidence" value="ECO:0007669"/>
    <property type="project" value="UniProtKB-KW"/>
</dbReference>
<dbReference type="PANTHER" id="PTHR11845:SF13">
    <property type="entry name" value="5'-DEOXYNUCLEOTIDASE HDDC2"/>
    <property type="match status" value="1"/>
</dbReference>
<dbReference type="PaxDb" id="589924-Ferp_0826"/>
<evidence type="ECO:0000256" key="7">
    <source>
        <dbReference type="ARBA" id="ARBA00022801"/>
    </source>
</evidence>
<dbReference type="AlphaFoldDB" id="D3RWY1"/>
<dbReference type="InterPro" id="IPR006674">
    <property type="entry name" value="HD_domain"/>
</dbReference>
<feature type="domain" description="HD/PDEase" evidence="8">
    <location>
        <begin position="29"/>
        <end position="135"/>
    </location>
</feature>
<evidence type="ECO:0000256" key="1">
    <source>
        <dbReference type="ARBA" id="ARBA00001638"/>
    </source>
</evidence>
<gene>
    <name evidence="9" type="ordered locus">Ferp_0826</name>
</gene>
<evidence type="ECO:0000313" key="9">
    <source>
        <dbReference type="EMBL" id="ADC64994.1"/>
    </source>
</evidence>
<dbReference type="EMBL" id="CP001899">
    <property type="protein sequence ID" value="ADC64994.1"/>
    <property type="molecule type" value="Genomic_DNA"/>
</dbReference>
<evidence type="ECO:0000259" key="8">
    <source>
        <dbReference type="SMART" id="SM00471"/>
    </source>
</evidence>
<evidence type="ECO:0000256" key="4">
    <source>
        <dbReference type="ARBA" id="ARBA00011738"/>
    </source>
</evidence>
<accession>D3RWY1</accession>
<comment type="catalytic activity">
    <reaction evidence="1">
        <text>a 2'-deoxyribonucleoside 5'-phosphate + H2O = a 2'-deoxyribonucleoside + phosphate</text>
        <dbReference type="Rhea" id="RHEA:36167"/>
        <dbReference type="ChEBI" id="CHEBI:15377"/>
        <dbReference type="ChEBI" id="CHEBI:18274"/>
        <dbReference type="ChEBI" id="CHEBI:43474"/>
        <dbReference type="ChEBI" id="CHEBI:65317"/>
        <dbReference type="EC" id="3.1.3.89"/>
    </reaction>
</comment>
<comment type="subunit">
    <text evidence="4">Homodimer.</text>
</comment>
<dbReference type="Pfam" id="PF13023">
    <property type="entry name" value="HD_3"/>
    <property type="match status" value="1"/>
</dbReference>
<dbReference type="InterPro" id="IPR039356">
    <property type="entry name" value="YfbR/HDDC2"/>
</dbReference>
<dbReference type="Proteomes" id="UP000002613">
    <property type="component" value="Chromosome"/>
</dbReference>
<keyword evidence="10" id="KW-1185">Reference proteome</keyword>
<reference evidence="10" key="1">
    <citation type="submission" date="2010-02" db="EMBL/GenBank/DDBJ databases">
        <title>Complete sequence of Ferroglobus placidus DSM 10642.</title>
        <authorList>
            <consortium name="US DOE Joint Genome Institute"/>
            <person name="Lucas S."/>
            <person name="Copeland A."/>
            <person name="Lapidus A."/>
            <person name="Cheng J.-F."/>
            <person name="Bruce D."/>
            <person name="Goodwin L."/>
            <person name="Pitluck S."/>
            <person name="Saunders E."/>
            <person name="Brettin T."/>
            <person name="Detter J.C."/>
            <person name="Han C."/>
            <person name="Tapia R."/>
            <person name="Larimer F."/>
            <person name="Land M."/>
            <person name="Hauser L."/>
            <person name="Kyrpides N."/>
            <person name="Ivanova N."/>
            <person name="Holmes D."/>
            <person name="Lovley D."/>
            <person name="Kyrpides N."/>
            <person name="Anderson I.J."/>
            <person name="Woyke T."/>
        </authorList>
    </citation>
    <scope>NUCLEOTIDE SEQUENCE [LARGE SCALE GENOMIC DNA]</scope>
    <source>
        <strain evidence="10">DSM 10642 / AEDII12DO</strain>
    </source>
</reference>
<dbReference type="eggNOG" id="arCOG04311">
    <property type="taxonomic scope" value="Archaea"/>
</dbReference>
<dbReference type="STRING" id="589924.Ferp_0826"/>
<dbReference type="RefSeq" id="WP_012965337.1">
    <property type="nucleotide sequence ID" value="NC_013849.1"/>
</dbReference>
<proteinExistence type="predicted"/>
<protein>
    <recommendedName>
        <fullName evidence="5">5'-deoxynucleotidase</fullName>
        <ecNumber evidence="5">3.1.3.89</ecNumber>
    </recommendedName>
</protein>
<dbReference type="InterPro" id="IPR003607">
    <property type="entry name" value="HD/PDEase_dom"/>
</dbReference>
<dbReference type="SUPFAM" id="SSF109604">
    <property type="entry name" value="HD-domain/PDEase-like"/>
    <property type="match status" value="1"/>
</dbReference>
<name>D3RWY1_FERPA</name>